<dbReference type="PANTHER" id="PTHR48081">
    <property type="entry name" value="AB HYDROLASE SUPERFAMILY PROTEIN C4A8.06C"/>
    <property type="match status" value="1"/>
</dbReference>
<evidence type="ECO:0000256" key="1">
    <source>
        <dbReference type="ARBA" id="ARBA00022801"/>
    </source>
</evidence>
<keyword evidence="1 3" id="KW-0378">Hydrolase</keyword>
<accession>A0ABT8SEM5</accession>
<name>A0ABT8SEM5_9BURK</name>
<dbReference type="RefSeq" id="WP_301815765.1">
    <property type="nucleotide sequence ID" value="NZ_JAUJZH010000039.1"/>
</dbReference>
<keyword evidence="4" id="KW-1185">Reference proteome</keyword>
<dbReference type="Gene3D" id="3.40.50.1820">
    <property type="entry name" value="alpha/beta hydrolase"/>
    <property type="match status" value="1"/>
</dbReference>
<feature type="domain" description="BD-FAE-like" evidence="2">
    <location>
        <begin position="69"/>
        <end position="162"/>
    </location>
</feature>
<dbReference type="Pfam" id="PF20434">
    <property type="entry name" value="BD-FAE"/>
    <property type="match status" value="1"/>
</dbReference>
<reference evidence="3" key="1">
    <citation type="submission" date="2023-06" db="EMBL/GenBank/DDBJ databases">
        <authorList>
            <person name="Jiang Y."/>
            <person name="Liu Q."/>
        </authorList>
    </citation>
    <scope>NUCLEOTIDE SEQUENCE</scope>
    <source>
        <strain evidence="3">CGMCC 1.12090</strain>
    </source>
</reference>
<dbReference type="InterPro" id="IPR049492">
    <property type="entry name" value="BD-FAE-like_dom"/>
</dbReference>
<proteinExistence type="predicted"/>
<protein>
    <submittedName>
        <fullName evidence="3">Alpha/beta hydrolase</fullName>
        <ecNumber evidence="3">3.-.-.-</ecNumber>
    </submittedName>
</protein>
<dbReference type="InterPro" id="IPR029058">
    <property type="entry name" value="AB_hydrolase_fold"/>
</dbReference>
<dbReference type="GO" id="GO:0016787">
    <property type="term" value="F:hydrolase activity"/>
    <property type="evidence" value="ECO:0007669"/>
    <property type="project" value="UniProtKB-KW"/>
</dbReference>
<evidence type="ECO:0000313" key="4">
    <source>
        <dbReference type="Proteomes" id="UP001169027"/>
    </source>
</evidence>
<dbReference type="SUPFAM" id="SSF53474">
    <property type="entry name" value="alpha/beta-Hydrolases"/>
    <property type="match status" value="1"/>
</dbReference>
<organism evidence="3 4">
    <name type="scientific">Variovorax ginsengisoli</name>
    <dbReference type="NCBI Taxonomy" id="363844"/>
    <lineage>
        <taxon>Bacteria</taxon>
        <taxon>Pseudomonadati</taxon>
        <taxon>Pseudomonadota</taxon>
        <taxon>Betaproteobacteria</taxon>
        <taxon>Burkholderiales</taxon>
        <taxon>Comamonadaceae</taxon>
        <taxon>Variovorax</taxon>
    </lineage>
</organism>
<evidence type="ECO:0000313" key="3">
    <source>
        <dbReference type="EMBL" id="MDO1537376.1"/>
    </source>
</evidence>
<evidence type="ECO:0000259" key="2">
    <source>
        <dbReference type="Pfam" id="PF20434"/>
    </source>
</evidence>
<dbReference type="PANTHER" id="PTHR48081:SF33">
    <property type="entry name" value="KYNURENINE FORMAMIDASE"/>
    <property type="match status" value="1"/>
</dbReference>
<dbReference type="InterPro" id="IPR050300">
    <property type="entry name" value="GDXG_lipolytic_enzyme"/>
</dbReference>
<gene>
    <name evidence="3" type="ORF">Q2T77_34510</name>
</gene>
<dbReference type="EMBL" id="JAUKVY010000039">
    <property type="protein sequence ID" value="MDO1537376.1"/>
    <property type="molecule type" value="Genomic_DNA"/>
</dbReference>
<comment type="caution">
    <text evidence="3">The sequence shown here is derived from an EMBL/GenBank/DDBJ whole genome shotgun (WGS) entry which is preliminary data.</text>
</comment>
<dbReference type="EC" id="3.-.-.-" evidence="3"/>
<dbReference type="Proteomes" id="UP001169027">
    <property type="component" value="Unassembled WGS sequence"/>
</dbReference>
<sequence length="291" mass="31971">MPLDLPHGFASQQEIDESYNPRLRAVDLNASLQHYVQRSQQAREQLGYRGQVPYGPTLAETLDIVASERPGAPVFFYVHSGYWRMNAARDFTQVAFGAHARGFTTVLVDHALCPQVTLDEIVRQVRSAAAWVIRNIADYGGDPGRIVIGGHSAGAHLGAMLLCTAWREDYGLSDDPFSGAVLVSGLYDIAPLRYSYLQPSIQLDEASVLRNSPVRRVRRCPTPVLLSWGSLEQAAFQRQSTAMGEAWLAVGNEAELMVQPDEDHFTAIRGFEHGDSMLCAALERMAGGAAR</sequence>